<comment type="caution">
    <text evidence="3">The sequence shown here is derived from an EMBL/GenBank/DDBJ whole genome shotgun (WGS) entry which is preliminary data.</text>
</comment>
<dbReference type="Proteomes" id="UP001189429">
    <property type="component" value="Unassembled WGS sequence"/>
</dbReference>
<feature type="coiled-coil region" evidence="1">
    <location>
        <begin position="109"/>
        <end position="164"/>
    </location>
</feature>
<feature type="region of interest" description="Disordered" evidence="2">
    <location>
        <begin position="34"/>
        <end position="64"/>
    </location>
</feature>
<evidence type="ECO:0000313" key="4">
    <source>
        <dbReference type="Proteomes" id="UP001189429"/>
    </source>
</evidence>
<name>A0ABN9X174_9DINO</name>
<gene>
    <name evidence="3" type="ORF">PCOR1329_LOCUS71291</name>
</gene>
<protein>
    <recommendedName>
        <fullName evidence="5">RanBP2-type domain-containing protein</fullName>
    </recommendedName>
</protein>
<evidence type="ECO:0000313" key="3">
    <source>
        <dbReference type="EMBL" id="CAK0891312.1"/>
    </source>
</evidence>
<keyword evidence="1" id="KW-0175">Coiled coil</keyword>
<evidence type="ECO:0008006" key="5">
    <source>
        <dbReference type="Google" id="ProtNLM"/>
    </source>
</evidence>
<proteinExistence type="predicted"/>
<reference evidence="3" key="1">
    <citation type="submission" date="2023-10" db="EMBL/GenBank/DDBJ databases">
        <authorList>
            <person name="Chen Y."/>
            <person name="Shah S."/>
            <person name="Dougan E. K."/>
            <person name="Thang M."/>
            <person name="Chan C."/>
        </authorList>
    </citation>
    <scope>NUCLEOTIDE SEQUENCE [LARGE SCALE GENOMIC DNA]</scope>
</reference>
<dbReference type="EMBL" id="CAUYUJ010019458">
    <property type="protein sequence ID" value="CAK0891312.1"/>
    <property type="molecule type" value="Genomic_DNA"/>
</dbReference>
<evidence type="ECO:0000256" key="1">
    <source>
        <dbReference type="SAM" id="Coils"/>
    </source>
</evidence>
<organism evidence="3 4">
    <name type="scientific">Prorocentrum cordatum</name>
    <dbReference type="NCBI Taxonomy" id="2364126"/>
    <lineage>
        <taxon>Eukaryota</taxon>
        <taxon>Sar</taxon>
        <taxon>Alveolata</taxon>
        <taxon>Dinophyceae</taxon>
        <taxon>Prorocentrales</taxon>
        <taxon>Prorocentraceae</taxon>
        <taxon>Prorocentrum</taxon>
    </lineage>
</organism>
<sequence length="292" mass="31675">MNFWACPRSKQCGYQFNYAWRTSCRMCGQAPKKPVVADPPPPRGAWQRPPQINGPRYQGPTHPSDDQIEVFAGMAPRDFDAISDGWHPRVVGRVRAARAMLQGEPRECAKQARIQQDVFQQKLEKAKSKYERAQNSLAQAMQATAQAKAEMESAQAAADEAAAKAAKAFSSLAPAQPSEGEAAFHAWAQGIRGSGPPAEGGPDKEKYDKLIKQLEDMAKDLGYGGGAAAAGGLNHAVPLDMELDSLLGDNSFITELESKHGIKHELATNILNEAKERLEKKARSTPPGESNL</sequence>
<keyword evidence="4" id="KW-1185">Reference proteome</keyword>
<accession>A0ABN9X174</accession>
<evidence type="ECO:0000256" key="2">
    <source>
        <dbReference type="SAM" id="MobiDB-lite"/>
    </source>
</evidence>